<dbReference type="PROSITE" id="PS00101">
    <property type="entry name" value="HEXAPEP_TRANSFERASES"/>
    <property type="match status" value="1"/>
</dbReference>
<dbReference type="PANTHER" id="PTHR43300">
    <property type="entry name" value="ACETYLTRANSFERASE"/>
    <property type="match status" value="1"/>
</dbReference>
<evidence type="ECO:0000256" key="6">
    <source>
        <dbReference type="ARBA" id="ARBA00023154"/>
    </source>
</evidence>
<proteinExistence type="inferred from homology"/>
<sequence length="213" mass="21957">MLILGARGHAVEILQCLPQLAAANELVFFDDVTPDLEPLLFGQFPVLRSMEQVVALFQRDPAFVLGLGGGRLRSQLAQKFSALGGNLTSVIAASAHVGAYDVTLGSGLNIMHNALVSNATRLGEGTLVNAGAAVHHNVLVGQYCEISPGARILGGCQLHDFVLVGANATVLPRLTIGEGARIGAGAVVIQDVPAGATVVGVPGRIVRQATAIE</sequence>
<dbReference type="InterPro" id="IPR011004">
    <property type="entry name" value="Trimer_LpxA-like_sf"/>
</dbReference>
<protein>
    <submittedName>
        <fullName evidence="10">Acetyltransferase</fullName>
    </submittedName>
</protein>
<evidence type="ECO:0000313" key="11">
    <source>
        <dbReference type="Proteomes" id="UP000297739"/>
    </source>
</evidence>
<name>A0A4Z0PJ69_9BACT</name>
<keyword evidence="7" id="KW-0012">Acyltransferase</keyword>
<dbReference type="Gene3D" id="2.160.10.10">
    <property type="entry name" value="Hexapeptide repeat proteins"/>
    <property type="match status" value="1"/>
</dbReference>
<dbReference type="InterPro" id="IPR018357">
    <property type="entry name" value="Hexapep_transf_CS"/>
</dbReference>
<dbReference type="Pfam" id="PF00132">
    <property type="entry name" value="Hexapep"/>
    <property type="match status" value="1"/>
</dbReference>
<keyword evidence="11" id="KW-1185">Reference proteome</keyword>
<dbReference type="NCBIfam" id="TIGR03570">
    <property type="entry name" value="NeuD_NnaD"/>
    <property type="match status" value="1"/>
</dbReference>
<keyword evidence="3 10" id="KW-0808">Transferase</keyword>
<gene>
    <name evidence="10" type="ORF">E5J99_12190</name>
</gene>
<reference evidence="10 11" key="1">
    <citation type="submission" date="2019-04" db="EMBL/GenBank/DDBJ databases">
        <authorList>
            <person name="Feng G."/>
            <person name="Zhang J."/>
            <person name="Zhu H."/>
        </authorList>
    </citation>
    <scope>NUCLEOTIDE SEQUENCE [LARGE SCALE GENOMIC DNA]</scope>
    <source>
        <strain evidence="10 11">JCM 17223</strain>
    </source>
</reference>
<dbReference type="RefSeq" id="WP_135498087.1">
    <property type="nucleotide sequence ID" value="NZ_SRLD01000022.1"/>
</dbReference>
<accession>A0A4Z0PJ69</accession>
<dbReference type="Gene3D" id="3.40.50.20">
    <property type="match status" value="1"/>
</dbReference>
<feature type="binding site" evidence="8">
    <location>
        <position position="68"/>
    </location>
    <ligand>
        <name>substrate</name>
    </ligand>
</feature>
<comment type="caution">
    <text evidence="10">The sequence shown here is derived from an EMBL/GenBank/DDBJ whole genome shotgun (WGS) entry which is preliminary data.</text>
</comment>
<dbReference type="InterPro" id="IPR050179">
    <property type="entry name" value="Trans_hexapeptide_repeat"/>
</dbReference>
<evidence type="ECO:0000256" key="3">
    <source>
        <dbReference type="ARBA" id="ARBA00022679"/>
    </source>
</evidence>
<dbReference type="Proteomes" id="UP000297739">
    <property type="component" value="Unassembled WGS sequence"/>
</dbReference>
<evidence type="ECO:0000256" key="5">
    <source>
        <dbReference type="ARBA" id="ARBA00022915"/>
    </source>
</evidence>
<evidence type="ECO:0000256" key="8">
    <source>
        <dbReference type="PIRSR" id="PIRSR620019-2"/>
    </source>
</evidence>
<keyword evidence="6" id="KW-0457">Lysine biosynthesis</keyword>
<organism evidence="10 11">
    <name type="scientific">Hymenobacter elongatus</name>
    <dbReference type="NCBI Taxonomy" id="877208"/>
    <lineage>
        <taxon>Bacteria</taxon>
        <taxon>Pseudomonadati</taxon>
        <taxon>Bacteroidota</taxon>
        <taxon>Cytophagia</taxon>
        <taxon>Cytophagales</taxon>
        <taxon>Hymenobacteraceae</taxon>
        <taxon>Hymenobacter</taxon>
    </lineage>
</organism>
<evidence type="ECO:0000313" key="10">
    <source>
        <dbReference type="EMBL" id="TGE15555.1"/>
    </source>
</evidence>
<comment type="similarity">
    <text evidence="1">Belongs to the transferase hexapeptide repeat family.</text>
</comment>
<dbReference type="PANTHER" id="PTHR43300:SF10">
    <property type="entry name" value="2,3,4,5-TETRAHYDROPYRIDINE-2,6-DICARBOXYLATE N-ACETYLTRANSFERASE"/>
    <property type="match status" value="1"/>
</dbReference>
<dbReference type="GO" id="GO:0009085">
    <property type="term" value="P:lysine biosynthetic process"/>
    <property type="evidence" value="ECO:0007669"/>
    <property type="project" value="UniProtKB-KW"/>
</dbReference>
<dbReference type="SUPFAM" id="SSF51161">
    <property type="entry name" value="Trimeric LpxA-like enzymes"/>
    <property type="match status" value="1"/>
</dbReference>
<evidence type="ECO:0000256" key="7">
    <source>
        <dbReference type="ARBA" id="ARBA00023315"/>
    </source>
</evidence>
<keyword evidence="4" id="KW-0677">Repeat</keyword>
<feature type="domain" description="PglD N-terminal" evidence="9">
    <location>
        <begin position="2"/>
        <end position="80"/>
    </location>
</feature>
<dbReference type="OrthoDB" id="708224at2"/>
<keyword evidence="2" id="KW-0028">Amino-acid biosynthesis</keyword>
<dbReference type="GO" id="GO:0016746">
    <property type="term" value="F:acyltransferase activity"/>
    <property type="evidence" value="ECO:0007669"/>
    <property type="project" value="UniProtKB-KW"/>
</dbReference>
<dbReference type="AlphaFoldDB" id="A0A4Z0PJ69"/>
<dbReference type="InterPro" id="IPR001451">
    <property type="entry name" value="Hexapep"/>
</dbReference>
<evidence type="ECO:0000259" key="9">
    <source>
        <dbReference type="Pfam" id="PF17836"/>
    </source>
</evidence>
<keyword evidence="5" id="KW-0220">Diaminopimelate biosynthesis</keyword>
<evidence type="ECO:0000256" key="2">
    <source>
        <dbReference type="ARBA" id="ARBA00022605"/>
    </source>
</evidence>
<dbReference type="CDD" id="cd03360">
    <property type="entry name" value="LbH_AT_putative"/>
    <property type="match status" value="1"/>
</dbReference>
<dbReference type="Pfam" id="PF17836">
    <property type="entry name" value="PglD_N"/>
    <property type="match status" value="1"/>
</dbReference>
<dbReference type="EMBL" id="SRLD01000022">
    <property type="protein sequence ID" value="TGE15555.1"/>
    <property type="molecule type" value="Genomic_DNA"/>
</dbReference>
<evidence type="ECO:0000256" key="1">
    <source>
        <dbReference type="ARBA" id="ARBA00007274"/>
    </source>
</evidence>
<dbReference type="InterPro" id="IPR020019">
    <property type="entry name" value="AcTrfase_PglD-like"/>
</dbReference>
<dbReference type="GO" id="GO:0019877">
    <property type="term" value="P:diaminopimelate biosynthetic process"/>
    <property type="evidence" value="ECO:0007669"/>
    <property type="project" value="UniProtKB-KW"/>
</dbReference>
<evidence type="ECO:0000256" key="4">
    <source>
        <dbReference type="ARBA" id="ARBA00022737"/>
    </source>
</evidence>
<dbReference type="InterPro" id="IPR041561">
    <property type="entry name" value="PglD_N"/>
</dbReference>